<protein>
    <submittedName>
        <fullName evidence="1">Uncharacterized protein</fullName>
    </submittedName>
</protein>
<proteinExistence type="predicted"/>
<dbReference type="AlphaFoldDB" id="A0A0E9PZW9"/>
<evidence type="ECO:0000313" key="1">
    <source>
        <dbReference type="EMBL" id="JAH09630.1"/>
    </source>
</evidence>
<sequence length="63" mass="7363">MVSCLIRSQYQKRKLREHSGDSNAAPGPKFCVSLSSFRKFIILCRHFTNAILHRVLFFCVEQF</sequence>
<name>A0A0E9PZW9_ANGAN</name>
<dbReference type="EMBL" id="GBXM01098947">
    <property type="protein sequence ID" value="JAH09630.1"/>
    <property type="molecule type" value="Transcribed_RNA"/>
</dbReference>
<accession>A0A0E9PZW9</accession>
<reference evidence="1" key="1">
    <citation type="submission" date="2014-11" db="EMBL/GenBank/DDBJ databases">
        <authorList>
            <person name="Amaro Gonzalez C."/>
        </authorList>
    </citation>
    <scope>NUCLEOTIDE SEQUENCE</scope>
</reference>
<reference evidence="1" key="2">
    <citation type="journal article" date="2015" name="Fish Shellfish Immunol.">
        <title>Early steps in the European eel (Anguilla anguilla)-Vibrio vulnificus interaction in the gills: Role of the RtxA13 toxin.</title>
        <authorList>
            <person name="Callol A."/>
            <person name="Pajuelo D."/>
            <person name="Ebbesson L."/>
            <person name="Teles M."/>
            <person name="MacKenzie S."/>
            <person name="Amaro C."/>
        </authorList>
    </citation>
    <scope>NUCLEOTIDE SEQUENCE</scope>
</reference>
<organism evidence="1">
    <name type="scientific">Anguilla anguilla</name>
    <name type="common">European freshwater eel</name>
    <name type="synonym">Muraena anguilla</name>
    <dbReference type="NCBI Taxonomy" id="7936"/>
    <lineage>
        <taxon>Eukaryota</taxon>
        <taxon>Metazoa</taxon>
        <taxon>Chordata</taxon>
        <taxon>Craniata</taxon>
        <taxon>Vertebrata</taxon>
        <taxon>Euteleostomi</taxon>
        <taxon>Actinopterygii</taxon>
        <taxon>Neopterygii</taxon>
        <taxon>Teleostei</taxon>
        <taxon>Anguilliformes</taxon>
        <taxon>Anguillidae</taxon>
        <taxon>Anguilla</taxon>
    </lineage>
</organism>